<reference evidence="1" key="1">
    <citation type="submission" date="2020-09" db="EMBL/GenBank/DDBJ databases">
        <title>Genome-Enabled Discovery of Anthraquinone Biosynthesis in Senna tora.</title>
        <authorList>
            <person name="Kang S.-H."/>
            <person name="Pandey R.P."/>
            <person name="Lee C.-M."/>
            <person name="Sim J.-S."/>
            <person name="Jeong J.-T."/>
            <person name="Choi B.-S."/>
            <person name="Jung M."/>
            <person name="Ginzburg D."/>
            <person name="Zhao K."/>
            <person name="Won S.Y."/>
            <person name="Oh T.-J."/>
            <person name="Yu Y."/>
            <person name="Kim N.-H."/>
            <person name="Lee O.R."/>
            <person name="Lee T.-H."/>
            <person name="Bashyal P."/>
            <person name="Kim T.-S."/>
            <person name="Lee W.-H."/>
            <person name="Kawkins C."/>
            <person name="Kim C.-K."/>
            <person name="Kim J.S."/>
            <person name="Ahn B.O."/>
            <person name="Rhee S.Y."/>
            <person name="Sohng J.K."/>
        </authorList>
    </citation>
    <scope>NUCLEOTIDE SEQUENCE</scope>
    <source>
        <tissue evidence="1">Leaf</tissue>
    </source>
</reference>
<proteinExistence type="predicted"/>
<evidence type="ECO:0000313" key="1">
    <source>
        <dbReference type="EMBL" id="KAF7811703.1"/>
    </source>
</evidence>
<dbReference type="AlphaFoldDB" id="A0A834SWC3"/>
<name>A0A834SWC3_9FABA</name>
<keyword evidence="2" id="KW-1185">Reference proteome</keyword>
<gene>
    <name evidence="1" type="ORF">G2W53_032679</name>
</gene>
<organism evidence="1 2">
    <name type="scientific">Senna tora</name>
    <dbReference type="NCBI Taxonomy" id="362788"/>
    <lineage>
        <taxon>Eukaryota</taxon>
        <taxon>Viridiplantae</taxon>
        <taxon>Streptophyta</taxon>
        <taxon>Embryophyta</taxon>
        <taxon>Tracheophyta</taxon>
        <taxon>Spermatophyta</taxon>
        <taxon>Magnoliopsida</taxon>
        <taxon>eudicotyledons</taxon>
        <taxon>Gunneridae</taxon>
        <taxon>Pentapetalae</taxon>
        <taxon>rosids</taxon>
        <taxon>fabids</taxon>
        <taxon>Fabales</taxon>
        <taxon>Fabaceae</taxon>
        <taxon>Caesalpinioideae</taxon>
        <taxon>Cassia clade</taxon>
        <taxon>Senna</taxon>
    </lineage>
</organism>
<sequence>MSAYLAYFLSKSFVLIYSSNSFFVGGEGLHNSYVKGVLTLGPGREYFVSLCNPVRSRVLMKILILLTAVSDLRFDGLRAFKKGSPNMNSLVGFGSVAAFIISSISLLNPGMAWDASFFHEPHAGHASWIQASSGMNELLLLANIRSPWTGKGHSGGSVVDESMLTGESLQL</sequence>
<protein>
    <submittedName>
        <fullName evidence="1">Copper-transporting ATPase PAA2, chloroplastic</fullName>
    </submittedName>
</protein>
<evidence type="ECO:0000313" key="2">
    <source>
        <dbReference type="Proteomes" id="UP000634136"/>
    </source>
</evidence>
<dbReference type="OrthoDB" id="432719at2759"/>
<dbReference type="Proteomes" id="UP000634136">
    <property type="component" value="Unassembled WGS sequence"/>
</dbReference>
<comment type="caution">
    <text evidence="1">The sequence shown here is derived from an EMBL/GenBank/DDBJ whole genome shotgun (WGS) entry which is preliminary data.</text>
</comment>
<dbReference type="EMBL" id="JAAIUW010000010">
    <property type="protein sequence ID" value="KAF7811703.1"/>
    <property type="molecule type" value="Genomic_DNA"/>
</dbReference>
<accession>A0A834SWC3</accession>